<dbReference type="SUPFAM" id="SSF51445">
    <property type="entry name" value="(Trans)glycosidases"/>
    <property type="match status" value="1"/>
</dbReference>
<accession>A0AAV3Y5I9</accession>
<dbReference type="EC" id="3.2.1.14" evidence="4"/>
<protein>
    <recommendedName>
        <fullName evidence="4">chitinase</fullName>
        <ecNumber evidence="4">3.2.1.14</ecNumber>
    </recommendedName>
</protein>
<dbReference type="GO" id="GO:0000272">
    <property type="term" value="P:polysaccharide catabolic process"/>
    <property type="evidence" value="ECO:0007669"/>
    <property type="project" value="UniProtKB-KW"/>
</dbReference>
<dbReference type="SMART" id="SM00636">
    <property type="entry name" value="Glyco_18"/>
    <property type="match status" value="1"/>
</dbReference>
<evidence type="ECO:0000256" key="12">
    <source>
        <dbReference type="ARBA" id="ARBA00023326"/>
    </source>
</evidence>
<name>A0AAV3Y5I9_9GAST</name>
<comment type="subcellular location">
    <subcellularLocation>
        <location evidence="2">Secreted</location>
    </subcellularLocation>
</comment>
<comment type="catalytic activity">
    <reaction evidence="1">
        <text>Random endo-hydrolysis of N-acetyl-beta-D-glucosaminide (1-&gt;4)-beta-linkages in chitin and chitodextrins.</text>
        <dbReference type="EC" id="3.2.1.14"/>
    </reaction>
</comment>
<feature type="domain" description="GH18" evidence="14">
    <location>
        <begin position="92"/>
        <end position="280"/>
    </location>
</feature>
<comment type="similarity">
    <text evidence="3">Belongs to the glycosyl hydrolase 18 family. Chitinase class II subfamily.</text>
</comment>
<dbReference type="InterPro" id="IPR050314">
    <property type="entry name" value="Glycosyl_Hydrlase_18"/>
</dbReference>
<dbReference type="Gene3D" id="3.20.20.80">
    <property type="entry name" value="Glycosidases"/>
    <property type="match status" value="1"/>
</dbReference>
<organism evidence="15 16">
    <name type="scientific">Plakobranchus ocellatus</name>
    <dbReference type="NCBI Taxonomy" id="259542"/>
    <lineage>
        <taxon>Eukaryota</taxon>
        <taxon>Metazoa</taxon>
        <taxon>Spiralia</taxon>
        <taxon>Lophotrochozoa</taxon>
        <taxon>Mollusca</taxon>
        <taxon>Gastropoda</taxon>
        <taxon>Heterobranchia</taxon>
        <taxon>Euthyneura</taxon>
        <taxon>Panpulmonata</taxon>
        <taxon>Sacoglossa</taxon>
        <taxon>Placobranchoidea</taxon>
        <taxon>Plakobranchidae</taxon>
        <taxon>Plakobranchus</taxon>
    </lineage>
</organism>
<evidence type="ECO:0000256" key="3">
    <source>
        <dbReference type="ARBA" id="ARBA00009121"/>
    </source>
</evidence>
<comment type="caution">
    <text evidence="15">The sequence shown here is derived from an EMBL/GenBank/DDBJ whole genome shotgun (WGS) entry which is preliminary data.</text>
</comment>
<reference evidence="15 16" key="1">
    <citation type="journal article" date="2021" name="Elife">
        <title>Chloroplast acquisition without the gene transfer in kleptoplastic sea slugs, Plakobranchus ocellatus.</title>
        <authorList>
            <person name="Maeda T."/>
            <person name="Takahashi S."/>
            <person name="Yoshida T."/>
            <person name="Shimamura S."/>
            <person name="Takaki Y."/>
            <person name="Nagai Y."/>
            <person name="Toyoda A."/>
            <person name="Suzuki Y."/>
            <person name="Arimoto A."/>
            <person name="Ishii H."/>
            <person name="Satoh N."/>
            <person name="Nishiyama T."/>
            <person name="Hasebe M."/>
            <person name="Maruyama T."/>
            <person name="Minagawa J."/>
            <person name="Obokata J."/>
            <person name="Shigenobu S."/>
        </authorList>
    </citation>
    <scope>NUCLEOTIDE SEQUENCE [LARGE SCALE GENOMIC DNA]</scope>
</reference>
<proteinExistence type="inferred from homology"/>
<evidence type="ECO:0000313" key="16">
    <source>
        <dbReference type="Proteomes" id="UP000735302"/>
    </source>
</evidence>
<evidence type="ECO:0000256" key="8">
    <source>
        <dbReference type="ARBA" id="ARBA00023024"/>
    </source>
</evidence>
<dbReference type="InterPro" id="IPR001223">
    <property type="entry name" value="Glyco_hydro18_cat"/>
</dbReference>
<keyword evidence="9" id="KW-1015">Disulfide bond</keyword>
<keyword evidence="12" id="KW-0624">Polysaccharide degradation</keyword>
<dbReference type="FunFam" id="3.20.20.80:FF:000081">
    <property type="entry name" value="Chitinase 1"/>
    <property type="match status" value="1"/>
</dbReference>
<dbReference type="PROSITE" id="PS01095">
    <property type="entry name" value="GH18_1"/>
    <property type="match status" value="1"/>
</dbReference>
<evidence type="ECO:0000256" key="5">
    <source>
        <dbReference type="ARBA" id="ARBA00022525"/>
    </source>
</evidence>
<dbReference type="PANTHER" id="PTHR11177">
    <property type="entry name" value="CHITINASE"/>
    <property type="match status" value="1"/>
</dbReference>
<dbReference type="PROSITE" id="PS51910">
    <property type="entry name" value="GH18_2"/>
    <property type="match status" value="1"/>
</dbReference>
<keyword evidence="16" id="KW-1185">Reference proteome</keyword>
<evidence type="ECO:0000256" key="7">
    <source>
        <dbReference type="ARBA" id="ARBA00022801"/>
    </source>
</evidence>
<dbReference type="GO" id="GO:0006032">
    <property type="term" value="P:chitin catabolic process"/>
    <property type="evidence" value="ECO:0007669"/>
    <property type="project" value="UniProtKB-KW"/>
</dbReference>
<dbReference type="EMBL" id="BLXT01000588">
    <property type="protein sequence ID" value="GFN78208.1"/>
    <property type="molecule type" value="Genomic_DNA"/>
</dbReference>
<evidence type="ECO:0000313" key="15">
    <source>
        <dbReference type="EMBL" id="GFN78208.1"/>
    </source>
</evidence>
<evidence type="ECO:0000256" key="10">
    <source>
        <dbReference type="ARBA" id="ARBA00023277"/>
    </source>
</evidence>
<sequence length="280" mass="31932">MKMTGCVVVALIRLGDSQDIKNVDQSRAYSHLSLQRERRAATALYPLLPRLFTWSFFRRPQRGLWQQVTHGREISPTVASTRSSPLWPGVARTVVCYFTNWSQYRHGQARFLPEDVDPTLCTHIHYAFAVLNKRADNLEAGQWNDESKPWIVGMYERVMSLKVINPQLKVLLSVGGWDAGTKLFTKMTATKHNRTIFIQNVIGYLRQWNFDGLDLDWEYPASRGSPSSDKRHFTLLLQEMMGAFEEESKSKGSKRLLMSVAVPATSPYMDVGYEIAAIAL</sequence>
<evidence type="ECO:0000256" key="6">
    <source>
        <dbReference type="ARBA" id="ARBA00022729"/>
    </source>
</evidence>
<dbReference type="Pfam" id="PF00704">
    <property type="entry name" value="Glyco_hydro_18"/>
    <property type="match status" value="1"/>
</dbReference>
<dbReference type="PANTHER" id="PTHR11177:SF317">
    <property type="entry name" value="CHITINASE 12-RELATED"/>
    <property type="match status" value="1"/>
</dbReference>
<keyword evidence="10" id="KW-0119">Carbohydrate metabolism</keyword>
<evidence type="ECO:0000256" key="2">
    <source>
        <dbReference type="ARBA" id="ARBA00004613"/>
    </source>
</evidence>
<evidence type="ECO:0000259" key="14">
    <source>
        <dbReference type="PROSITE" id="PS51910"/>
    </source>
</evidence>
<dbReference type="GO" id="GO:0008061">
    <property type="term" value="F:chitin binding"/>
    <property type="evidence" value="ECO:0007669"/>
    <property type="project" value="InterPro"/>
</dbReference>
<gene>
    <name evidence="15" type="ORF">PoB_000471400</name>
</gene>
<dbReference type="AlphaFoldDB" id="A0AAV3Y5I9"/>
<keyword evidence="11 13" id="KW-0326">Glycosidase</keyword>
<evidence type="ECO:0000256" key="4">
    <source>
        <dbReference type="ARBA" id="ARBA00012729"/>
    </source>
</evidence>
<evidence type="ECO:0000256" key="11">
    <source>
        <dbReference type="ARBA" id="ARBA00023295"/>
    </source>
</evidence>
<keyword evidence="6" id="KW-0732">Signal</keyword>
<keyword evidence="8" id="KW-0146">Chitin degradation</keyword>
<keyword evidence="5" id="KW-0964">Secreted</keyword>
<dbReference type="InterPro" id="IPR001579">
    <property type="entry name" value="Glyco_hydro_18_chit_AS"/>
</dbReference>
<dbReference type="GO" id="GO:0008843">
    <property type="term" value="F:endochitinase activity"/>
    <property type="evidence" value="ECO:0007669"/>
    <property type="project" value="UniProtKB-EC"/>
</dbReference>
<dbReference type="Proteomes" id="UP000735302">
    <property type="component" value="Unassembled WGS sequence"/>
</dbReference>
<evidence type="ECO:0000256" key="13">
    <source>
        <dbReference type="RuleBase" id="RU000489"/>
    </source>
</evidence>
<dbReference type="GO" id="GO:0005576">
    <property type="term" value="C:extracellular region"/>
    <property type="evidence" value="ECO:0007669"/>
    <property type="project" value="UniProtKB-SubCell"/>
</dbReference>
<dbReference type="InterPro" id="IPR011583">
    <property type="entry name" value="Chitinase_II/V-like_cat"/>
</dbReference>
<evidence type="ECO:0000256" key="1">
    <source>
        <dbReference type="ARBA" id="ARBA00000822"/>
    </source>
</evidence>
<keyword evidence="7 13" id="KW-0378">Hydrolase</keyword>
<dbReference type="InterPro" id="IPR017853">
    <property type="entry name" value="GH"/>
</dbReference>
<evidence type="ECO:0000256" key="9">
    <source>
        <dbReference type="ARBA" id="ARBA00023157"/>
    </source>
</evidence>